<dbReference type="InterPro" id="IPR011711">
    <property type="entry name" value="GntR_C"/>
</dbReference>
<comment type="caution">
    <text evidence="5">The sequence shown here is derived from an EMBL/GenBank/DDBJ whole genome shotgun (WGS) entry which is preliminary data.</text>
</comment>
<dbReference type="Proteomes" id="UP000050580">
    <property type="component" value="Unassembled WGS sequence"/>
</dbReference>
<dbReference type="PANTHER" id="PTHR43537">
    <property type="entry name" value="TRANSCRIPTIONAL REGULATOR, GNTR FAMILY"/>
    <property type="match status" value="1"/>
</dbReference>
<dbReference type="CDD" id="cd07377">
    <property type="entry name" value="WHTH_GntR"/>
    <property type="match status" value="1"/>
</dbReference>
<evidence type="ECO:0000313" key="5">
    <source>
        <dbReference type="EMBL" id="KKW67165.1"/>
    </source>
</evidence>
<keyword evidence="1" id="KW-0805">Transcription regulation</keyword>
<accession>A0A0U1PXR6</accession>
<sequence>MRTSAVQHVLDTLKKDIQGSYKPGDVLPTERELAERFQVGRNTVREAMIFLEAYQLVEKTQRGARVREPSFEPMFHLLNDAFGTTRKTLRDVLRFRRIVEYGCLPDVLLHACEKDIAAMDAANARMDTAMTMHEAAQADHDFHAALLHAAGNEVFSQLYRVMSPTLIYYLEIGKSNSAHNAKATAQHRKIVQALREQSLEGMQQALLEHFAHSEDVSSAEER</sequence>
<evidence type="ECO:0000313" key="6">
    <source>
        <dbReference type="Proteomes" id="UP000050580"/>
    </source>
</evidence>
<dbReference type="EMBL" id="LBNQ01000037">
    <property type="protein sequence ID" value="KKW67165.1"/>
    <property type="molecule type" value="Genomic_DNA"/>
</dbReference>
<evidence type="ECO:0000256" key="1">
    <source>
        <dbReference type="ARBA" id="ARBA00023015"/>
    </source>
</evidence>
<keyword evidence="3" id="KW-0804">Transcription</keyword>
<dbReference type="InterPro" id="IPR036390">
    <property type="entry name" value="WH_DNA-bd_sf"/>
</dbReference>
<feature type="domain" description="HTH gntR-type" evidence="4">
    <location>
        <begin position="3"/>
        <end position="69"/>
    </location>
</feature>
<keyword evidence="6" id="KW-1185">Reference proteome</keyword>
<proteinExistence type="predicted"/>
<dbReference type="OrthoDB" id="5296437at2"/>
<dbReference type="RefSeq" id="WP_046742563.1">
    <property type="nucleotide sequence ID" value="NZ_LBNQ01000037.1"/>
</dbReference>
<dbReference type="GO" id="GO:0003677">
    <property type="term" value="F:DNA binding"/>
    <property type="evidence" value="ECO:0007669"/>
    <property type="project" value="UniProtKB-KW"/>
</dbReference>
<dbReference type="InterPro" id="IPR036388">
    <property type="entry name" value="WH-like_DNA-bd_sf"/>
</dbReference>
<dbReference type="InterPro" id="IPR008920">
    <property type="entry name" value="TF_FadR/GntR_C"/>
</dbReference>
<dbReference type="AlphaFoldDB" id="A0A0U1PXR6"/>
<dbReference type="PRINTS" id="PR00035">
    <property type="entry name" value="HTHGNTR"/>
</dbReference>
<dbReference type="InterPro" id="IPR000524">
    <property type="entry name" value="Tscrpt_reg_HTH_GntR"/>
</dbReference>
<dbReference type="PROSITE" id="PS50949">
    <property type="entry name" value="HTH_GNTR"/>
    <property type="match status" value="1"/>
</dbReference>
<protein>
    <recommendedName>
        <fullName evidence="4">HTH gntR-type domain-containing protein</fullName>
    </recommendedName>
</protein>
<dbReference type="Gene3D" id="1.20.120.530">
    <property type="entry name" value="GntR ligand-binding domain-like"/>
    <property type="match status" value="1"/>
</dbReference>
<dbReference type="Pfam" id="PF00392">
    <property type="entry name" value="GntR"/>
    <property type="match status" value="1"/>
</dbReference>
<dbReference type="SMART" id="SM00345">
    <property type="entry name" value="HTH_GNTR"/>
    <property type="match status" value="1"/>
</dbReference>
<keyword evidence="2" id="KW-0238">DNA-binding</keyword>
<dbReference type="SUPFAM" id="SSF46785">
    <property type="entry name" value="Winged helix' DNA-binding domain"/>
    <property type="match status" value="1"/>
</dbReference>
<dbReference type="PANTHER" id="PTHR43537:SF5">
    <property type="entry name" value="UXU OPERON TRANSCRIPTIONAL REGULATOR"/>
    <property type="match status" value="1"/>
</dbReference>
<reference evidence="5 6" key="1">
    <citation type="submission" date="2015-05" db="EMBL/GenBank/DDBJ databases">
        <title>Draft genome sequence of Lampropedia sp. CT6, isolated from the microbial mat of a hot water spring, located at Manikaran, India.</title>
        <authorList>
            <person name="Tripathi C."/>
            <person name="Rani P."/>
            <person name="Mahato N.K."/>
            <person name="Lal R."/>
        </authorList>
    </citation>
    <scope>NUCLEOTIDE SEQUENCE [LARGE SCALE GENOMIC DNA]</scope>
    <source>
        <strain evidence="5 6">CT6</strain>
    </source>
</reference>
<organism evidence="5 6">
    <name type="scientific">Lampropedia cohaerens</name>
    <dbReference type="NCBI Taxonomy" id="1610491"/>
    <lineage>
        <taxon>Bacteria</taxon>
        <taxon>Pseudomonadati</taxon>
        <taxon>Pseudomonadota</taxon>
        <taxon>Betaproteobacteria</taxon>
        <taxon>Burkholderiales</taxon>
        <taxon>Comamonadaceae</taxon>
        <taxon>Lampropedia</taxon>
    </lineage>
</organism>
<gene>
    <name evidence="5" type="ORF">AAV94_12115</name>
</gene>
<dbReference type="GO" id="GO:0003700">
    <property type="term" value="F:DNA-binding transcription factor activity"/>
    <property type="evidence" value="ECO:0007669"/>
    <property type="project" value="InterPro"/>
</dbReference>
<evidence type="ECO:0000256" key="2">
    <source>
        <dbReference type="ARBA" id="ARBA00023125"/>
    </source>
</evidence>
<dbReference type="STRING" id="1610491.AAV94_12115"/>
<evidence type="ECO:0000259" key="4">
    <source>
        <dbReference type="PROSITE" id="PS50949"/>
    </source>
</evidence>
<dbReference type="SMART" id="SM00895">
    <property type="entry name" value="FCD"/>
    <property type="match status" value="1"/>
</dbReference>
<evidence type="ECO:0000256" key="3">
    <source>
        <dbReference type="ARBA" id="ARBA00023163"/>
    </source>
</evidence>
<name>A0A0U1PXR6_9BURK</name>
<dbReference type="SUPFAM" id="SSF48008">
    <property type="entry name" value="GntR ligand-binding domain-like"/>
    <property type="match status" value="1"/>
</dbReference>
<dbReference type="Gene3D" id="1.10.10.10">
    <property type="entry name" value="Winged helix-like DNA-binding domain superfamily/Winged helix DNA-binding domain"/>
    <property type="match status" value="1"/>
</dbReference>
<dbReference type="Pfam" id="PF07729">
    <property type="entry name" value="FCD"/>
    <property type="match status" value="1"/>
</dbReference>